<dbReference type="Gene3D" id="3.40.50.1460">
    <property type="match status" value="1"/>
</dbReference>
<organism evidence="5 6">
    <name type="scientific">Stylophora pistillata</name>
    <name type="common">Smooth cauliflower coral</name>
    <dbReference type="NCBI Taxonomy" id="50429"/>
    <lineage>
        <taxon>Eukaryota</taxon>
        <taxon>Metazoa</taxon>
        <taxon>Cnidaria</taxon>
        <taxon>Anthozoa</taxon>
        <taxon>Hexacorallia</taxon>
        <taxon>Scleractinia</taxon>
        <taxon>Astrocoeniina</taxon>
        <taxon>Pocilloporidae</taxon>
        <taxon>Stylophora</taxon>
    </lineage>
</organism>
<dbReference type="PROSITE" id="PS50208">
    <property type="entry name" value="CASPASE_P20"/>
    <property type="match status" value="1"/>
</dbReference>
<gene>
    <name evidence="5" type="primary">Casp3</name>
    <name evidence="5" type="ORF">AWC38_SpisGene21644</name>
</gene>
<dbReference type="InterPro" id="IPR002138">
    <property type="entry name" value="Pept_C14_p10"/>
</dbReference>
<dbReference type="InterPro" id="IPR033139">
    <property type="entry name" value="Caspase_cys_AS"/>
</dbReference>
<evidence type="ECO:0000313" key="6">
    <source>
        <dbReference type="Proteomes" id="UP000225706"/>
    </source>
</evidence>
<accession>A0A2B4RBN1</accession>
<keyword evidence="6" id="KW-1185">Reference proteome</keyword>
<dbReference type="EMBL" id="LSMT01000818">
    <property type="protein sequence ID" value="PFX14213.1"/>
    <property type="molecule type" value="Genomic_DNA"/>
</dbReference>
<dbReference type="Pfam" id="PF00656">
    <property type="entry name" value="Peptidase_C14"/>
    <property type="match status" value="1"/>
</dbReference>
<comment type="caution">
    <text evidence="5">The sequence shown here is derived from an EMBL/GenBank/DDBJ whole genome shotgun (WGS) entry which is preliminary data.</text>
</comment>
<dbReference type="AlphaFoldDB" id="A0A2B4RBN1"/>
<name>A0A2B4RBN1_STYPI</name>
<dbReference type="STRING" id="50429.A0A2B4RBN1"/>
<sequence length="322" mass="36067">MGNYLVNYSGIGVSEELQEEIASCGVYDASESSYVTTVPQMAPTSRKFPRVRDQLPDDQAYEGLRNPYVLVINNVNFIKDPVPRNGAEHDLENVETFFREAGFTSVRKDYDLPKHKMVDILDETRKRSELGKHDGLICIIMSHGDEKGIRCSNGETISVDEITSKFRGNNESCPQLAGKPKLFFIQACRGEVDDKGYPVTCGLVDDNVFADSAHCEGRSLTLPSDADFLISYSTTPGYKSYRRFTMSAACAPPSESLGSWFISTLMRVLRENSHADDLMTMLTKVNQEMIRKATGNGNKQIPSHVSMLTRKVFFASFFNRNF</sequence>
<dbReference type="PROSITE" id="PS50207">
    <property type="entry name" value="CASPASE_P10"/>
    <property type="match status" value="1"/>
</dbReference>
<comment type="similarity">
    <text evidence="1 2">Belongs to the peptidase C14A family.</text>
</comment>
<protein>
    <submittedName>
        <fullName evidence="5">Caspase-3</fullName>
    </submittedName>
</protein>
<dbReference type="OrthoDB" id="6116485at2759"/>
<dbReference type="GO" id="GO:0004197">
    <property type="term" value="F:cysteine-type endopeptidase activity"/>
    <property type="evidence" value="ECO:0007669"/>
    <property type="project" value="InterPro"/>
</dbReference>
<evidence type="ECO:0000313" key="5">
    <source>
        <dbReference type="EMBL" id="PFX14213.1"/>
    </source>
</evidence>
<feature type="domain" description="Caspase family p20" evidence="4">
    <location>
        <begin position="65"/>
        <end position="192"/>
    </location>
</feature>
<dbReference type="PANTHER" id="PTHR22576">
    <property type="entry name" value="MUCOSA ASSOCIATED LYMPHOID TISSUE LYMPHOMA TRANSLOCATION PROTEIN 1/PARACASPASE"/>
    <property type="match status" value="1"/>
</dbReference>
<dbReference type="CDD" id="cd00032">
    <property type="entry name" value="CASc"/>
    <property type="match status" value="1"/>
</dbReference>
<dbReference type="SUPFAM" id="SSF52129">
    <property type="entry name" value="Caspase-like"/>
    <property type="match status" value="1"/>
</dbReference>
<evidence type="ECO:0000256" key="1">
    <source>
        <dbReference type="ARBA" id="ARBA00010134"/>
    </source>
</evidence>
<dbReference type="InterPro" id="IPR029030">
    <property type="entry name" value="Caspase-like_dom_sf"/>
</dbReference>
<dbReference type="Proteomes" id="UP000225706">
    <property type="component" value="Unassembled WGS sequence"/>
</dbReference>
<dbReference type="PRINTS" id="PR00376">
    <property type="entry name" value="IL1BCENZYME"/>
</dbReference>
<dbReference type="PANTHER" id="PTHR22576:SF41">
    <property type="entry name" value="CASPASE 14, APOPTOSIS-RELATED CYSTEINE PEPTIDASE"/>
    <property type="match status" value="1"/>
</dbReference>
<dbReference type="InterPro" id="IPR001309">
    <property type="entry name" value="Pept_C14_p20"/>
</dbReference>
<dbReference type="InterPro" id="IPR052039">
    <property type="entry name" value="Caspase-related_regulators"/>
</dbReference>
<dbReference type="InterPro" id="IPR015917">
    <property type="entry name" value="Pept_C14A"/>
</dbReference>
<dbReference type="Gene3D" id="3.30.70.1470">
    <property type="entry name" value="Caspase-like"/>
    <property type="match status" value="1"/>
</dbReference>
<dbReference type="GO" id="GO:0006508">
    <property type="term" value="P:proteolysis"/>
    <property type="evidence" value="ECO:0007669"/>
    <property type="project" value="InterPro"/>
</dbReference>
<reference evidence="6" key="1">
    <citation type="journal article" date="2017" name="bioRxiv">
        <title>Comparative analysis of the genomes of Stylophora pistillata and Acropora digitifera provides evidence for extensive differences between species of corals.</title>
        <authorList>
            <person name="Voolstra C.R."/>
            <person name="Li Y."/>
            <person name="Liew Y.J."/>
            <person name="Baumgarten S."/>
            <person name="Zoccola D."/>
            <person name="Flot J.-F."/>
            <person name="Tambutte S."/>
            <person name="Allemand D."/>
            <person name="Aranda M."/>
        </authorList>
    </citation>
    <scope>NUCLEOTIDE SEQUENCE [LARGE SCALE GENOMIC DNA]</scope>
</reference>
<proteinExistence type="inferred from homology"/>
<evidence type="ECO:0000259" key="4">
    <source>
        <dbReference type="PROSITE" id="PS50208"/>
    </source>
</evidence>
<dbReference type="PROSITE" id="PS01122">
    <property type="entry name" value="CASPASE_CYS"/>
    <property type="match status" value="1"/>
</dbReference>
<dbReference type="InterPro" id="IPR011600">
    <property type="entry name" value="Pept_C14_caspase"/>
</dbReference>
<evidence type="ECO:0000256" key="2">
    <source>
        <dbReference type="RuleBase" id="RU003971"/>
    </source>
</evidence>
<evidence type="ECO:0000259" key="3">
    <source>
        <dbReference type="PROSITE" id="PS50207"/>
    </source>
</evidence>
<feature type="domain" description="Caspase family p10" evidence="3">
    <location>
        <begin position="218"/>
        <end position="316"/>
    </location>
</feature>
<dbReference type="SMART" id="SM00115">
    <property type="entry name" value="CASc"/>
    <property type="match status" value="1"/>
</dbReference>